<proteinExistence type="predicted"/>
<dbReference type="EMBL" id="CP171853">
    <property type="protein sequence ID" value="XKM39897.1"/>
    <property type="molecule type" value="Genomic_DNA"/>
</dbReference>
<gene>
    <name evidence="1" type="ORF">A4U53_027935</name>
</gene>
<dbReference type="Proteomes" id="UP000078465">
    <property type="component" value="Chromosome"/>
</dbReference>
<protein>
    <submittedName>
        <fullName evidence="1">Uncharacterized protein</fullName>
    </submittedName>
</protein>
<accession>A0ACD5EL99</accession>
<sequence length="63" mass="6644">MRVLILAALMLLGVTLVARADTAPSSEQLPPNVEALLSLLADPGVQKWLETHKAASATTPVPR</sequence>
<reference evidence="1" key="1">
    <citation type="submission" date="2024-10" db="EMBL/GenBank/DDBJ databases">
        <title>Strain of Rhizobium-related bacteria isolated fromm roots of Vavilovia formosa.</title>
        <authorList>
            <person name="Kimeklis A."/>
            <person name="Afonin A."/>
        </authorList>
    </citation>
    <scope>NUCLEOTIDE SEQUENCE</scope>
    <source>
        <strain evidence="1">Vaf-46</strain>
    </source>
</reference>
<name>A0ACD5EL99_9HYPH</name>
<organism evidence="1 2">
    <name type="scientific">Rhizobium ruizarguesonis</name>
    <dbReference type="NCBI Taxonomy" id="2081791"/>
    <lineage>
        <taxon>Bacteria</taxon>
        <taxon>Pseudomonadati</taxon>
        <taxon>Pseudomonadota</taxon>
        <taxon>Alphaproteobacteria</taxon>
        <taxon>Hyphomicrobiales</taxon>
        <taxon>Rhizobiaceae</taxon>
        <taxon>Rhizobium/Agrobacterium group</taxon>
        <taxon>Rhizobium</taxon>
    </lineage>
</organism>
<evidence type="ECO:0000313" key="1">
    <source>
        <dbReference type="EMBL" id="XKM39897.1"/>
    </source>
</evidence>
<evidence type="ECO:0000313" key="2">
    <source>
        <dbReference type="Proteomes" id="UP000078465"/>
    </source>
</evidence>